<feature type="domain" description="Lipoprotein LpqB C-terminal" evidence="2">
    <location>
        <begin position="387"/>
        <end position="559"/>
    </location>
</feature>
<feature type="signal peptide" evidence="1">
    <location>
        <begin position="1"/>
        <end position="28"/>
    </location>
</feature>
<evidence type="ECO:0000313" key="5">
    <source>
        <dbReference type="Proteomes" id="UP000228755"/>
    </source>
</evidence>
<comment type="caution">
    <text evidence="4">The sequence shown here is derived from an EMBL/GenBank/DDBJ whole genome shotgun (WGS) entry which is preliminary data.</text>
</comment>
<reference evidence="4 5" key="1">
    <citation type="submission" date="2017-11" db="EMBL/GenBank/DDBJ databases">
        <title>Draft genome sequences of strains TRE 1, TRE D, TRE H and TRI 7, isolated from tamarins, belonging to four potential novel Bifidobacterium species.</title>
        <authorList>
            <person name="Mattarelli P."/>
            <person name="Modesto M."/>
            <person name="Bonetti A."/>
            <person name="Puglisi E."/>
            <person name="Morelli L."/>
        </authorList>
    </citation>
    <scope>NUCLEOTIDE SEQUENCE [LARGE SCALE GENOMIC DNA]</scope>
    <source>
        <strain evidence="5">TRED</strain>
    </source>
</reference>
<dbReference type="InterPro" id="IPR018910">
    <property type="entry name" value="LpqB_C"/>
</dbReference>
<dbReference type="EMBL" id="PGLQ01000002">
    <property type="protein sequence ID" value="PJM79229.1"/>
    <property type="molecule type" value="Genomic_DNA"/>
</dbReference>
<gene>
    <name evidence="4" type="ORF">CUU80_04030</name>
</gene>
<name>A0A2M9HR29_9BIFI</name>
<keyword evidence="5" id="KW-1185">Reference proteome</keyword>
<dbReference type="Pfam" id="PF25976">
    <property type="entry name" value="LpqB_N"/>
    <property type="match status" value="1"/>
</dbReference>
<accession>A0A2M9HR29</accession>
<feature type="chain" id="PRO_5039673368" evidence="1">
    <location>
        <begin position="29"/>
        <end position="582"/>
    </location>
</feature>
<dbReference type="PROSITE" id="PS51257">
    <property type="entry name" value="PROKAR_LIPOPROTEIN"/>
    <property type="match status" value="1"/>
</dbReference>
<proteinExistence type="predicted"/>
<feature type="domain" description="Lipoprotein LpqB N-terminal" evidence="3">
    <location>
        <begin position="61"/>
        <end position="192"/>
    </location>
</feature>
<dbReference type="OrthoDB" id="3226781at2"/>
<evidence type="ECO:0000313" key="4">
    <source>
        <dbReference type="EMBL" id="PJM79229.1"/>
    </source>
</evidence>
<dbReference type="AlphaFoldDB" id="A0A2M9HR29"/>
<evidence type="ECO:0000256" key="1">
    <source>
        <dbReference type="SAM" id="SignalP"/>
    </source>
</evidence>
<evidence type="ECO:0000259" key="3">
    <source>
        <dbReference type="Pfam" id="PF25976"/>
    </source>
</evidence>
<dbReference type="SUPFAM" id="SSF63829">
    <property type="entry name" value="Calcium-dependent phosphotriesterase"/>
    <property type="match status" value="1"/>
</dbReference>
<dbReference type="RefSeq" id="WP_100496087.1">
    <property type="nucleotide sequence ID" value="NZ_PGLQ01000002.1"/>
</dbReference>
<keyword evidence="1" id="KW-0732">Signal</keyword>
<dbReference type="Proteomes" id="UP000228755">
    <property type="component" value="Unassembled WGS sequence"/>
</dbReference>
<dbReference type="InterPro" id="IPR059026">
    <property type="entry name" value="LpqB_N"/>
</dbReference>
<protein>
    <submittedName>
        <fullName evidence="4">Uncharacterized protein</fullName>
    </submittedName>
</protein>
<organism evidence="4 5">
    <name type="scientific">Bifidobacterium scaligerum</name>
    <dbReference type="NCBI Taxonomy" id="2052656"/>
    <lineage>
        <taxon>Bacteria</taxon>
        <taxon>Bacillati</taxon>
        <taxon>Actinomycetota</taxon>
        <taxon>Actinomycetes</taxon>
        <taxon>Bifidobacteriales</taxon>
        <taxon>Bifidobacteriaceae</taxon>
        <taxon>Bifidobacterium</taxon>
    </lineage>
</organism>
<dbReference type="Pfam" id="PF10647">
    <property type="entry name" value="Gmad1"/>
    <property type="match status" value="1"/>
</dbReference>
<evidence type="ECO:0000259" key="2">
    <source>
        <dbReference type="Pfam" id="PF10647"/>
    </source>
</evidence>
<sequence>MRGNRRNTRIWRLAVAALTAMSCCIGLAACASPLGLPVSGLVQTLAPDEQEAQRVYTNPEGPAQDAQPEGIVQGFYDAMPAGVQSDGYRVAQQFLTSSAAGGWNGDASAVIYTGTPDFRRRANTMSAPQGAESSLIVEVSLQVVGTLDAHGVYTPDDSAKTSKIDYTLIKTKGQWRISSLENGVVVSSADFEQIFRQVSVYQVSSSGSQLVPDVRWLSWRNWRARAVGEVLSRASDWLAGAVEQQDMHGVAITADSVPIHNGTAVVTLNQAMGSLPNEVRAMLVHRIRLTLGDGNTQYSLKITGDGVDYSDADENVRLDVNVPKVNVYTLTGGHVVSLASSSPLRVGEAYGFDDAEGLAFSASVGGAVLRGDDVVECLTKDGASCGEMFDGTPMRSITAGFSGEVWAVSADGRNLYVRQGSKETELSMPWLASDSSVTAVTVSPEGSRLAVAVSGETMSGVVVTGVVRNDADTVTGLARTAATVSVAKNVSLLTFYDDLSLVYIAVPQNANGQQEGYRQTAPGPAKTQCLPDDRVVALAAGQISQYRRLAVLDDLGIVRSVSGSLDGSWSIADSQVTALGAQ</sequence>